<evidence type="ECO:0000313" key="2">
    <source>
        <dbReference type="EMBL" id="CDN39662.1"/>
    </source>
</evidence>
<accession>W8YLR1</accession>
<organism evidence="2">
    <name type="scientific">Bacillus thuringiensis DB27</name>
    <dbReference type="NCBI Taxonomy" id="1431339"/>
    <lineage>
        <taxon>Bacteria</taxon>
        <taxon>Bacillati</taxon>
        <taxon>Bacillota</taxon>
        <taxon>Bacilli</taxon>
        <taxon>Bacillales</taxon>
        <taxon>Bacillaceae</taxon>
        <taxon>Bacillus</taxon>
        <taxon>Bacillus cereus group</taxon>
    </lineage>
</organism>
<protein>
    <submittedName>
        <fullName evidence="2">Uncharacterized protein</fullName>
    </submittedName>
</protein>
<evidence type="ECO:0000256" key="1">
    <source>
        <dbReference type="SAM" id="Phobius"/>
    </source>
</evidence>
<name>W8YLR1_BACTU</name>
<dbReference type="AlphaFoldDB" id="W8YLR1"/>
<keyword evidence="1" id="KW-0812">Transmembrane</keyword>
<dbReference type="Proteomes" id="UP000030682">
    <property type="component" value="Unassembled WGS sequence"/>
</dbReference>
<reference evidence="2" key="2">
    <citation type="submission" date="2014-01" db="EMBL/GenBank/DDBJ databases">
        <authorList>
            <person name="Aslett M."/>
        </authorList>
    </citation>
    <scope>NUCLEOTIDE SEQUENCE [LARGE SCALE GENOMIC DNA]</scope>
    <source>
        <strain evidence="2">DB27</strain>
    </source>
</reference>
<dbReference type="HOGENOM" id="CLU_111025_0_0_9"/>
<gene>
    <name evidence="2" type="ORF">BTDB27_p000325</name>
</gene>
<dbReference type="InterPro" id="IPR043857">
    <property type="entry name" value="DUF5819"/>
</dbReference>
<proteinExistence type="predicted"/>
<sequence length="207" mass="24677">MYLTPIFLSIALCIHFCLILFHVMPKNPISNEISPVVNAYVNPFFTQNWHLFSPNLLVRNDIVYMQVKYKGSSTPMIQTNYKNYLSPMNRMARIPMTEATMINGMNEDDRNFIMKLDTGHISKEQTLIQKDIEKRTEEQRYRMRTLLYRFASATAEKYFAGKQIESLRVRIVHEKPIPFSKRFEKDFKKERTHQDFEWETVKPVIPW</sequence>
<reference evidence="2" key="1">
    <citation type="submission" date="2014-01" db="EMBL/GenBank/DDBJ databases">
        <title>Draft genome sequence of highly nematicidal Bacillus thuringiensis DB27.</title>
        <authorList>
            <person name="Iatsenko I."/>
            <person name="Pickard D."/>
            <person name="Corton C."/>
            <person name="Dougan G."/>
            <person name="Sommer R.J."/>
        </authorList>
    </citation>
    <scope>NUCLEOTIDE SEQUENCE [LARGE SCALE GENOMIC DNA]</scope>
    <source>
        <strain evidence="2">DB27</strain>
    </source>
</reference>
<feature type="transmembrane region" description="Helical" evidence="1">
    <location>
        <begin position="6"/>
        <end position="24"/>
    </location>
</feature>
<dbReference type="EMBL" id="HG810024">
    <property type="protein sequence ID" value="CDN39662.1"/>
    <property type="molecule type" value="Genomic_DNA"/>
</dbReference>
<keyword evidence="1" id="KW-1133">Transmembrane helix</keyword>
<keyword evidence="1" id="KW-0472">Membrane</keyword>
<dbReference type="Pfam" id="PF19136">
    <property type="entry name" value="DUF5819"/>
    <property type="match status" value="1"/>
</dbReference>